<evidence type="ECO:0000313" key="4">
    <source>
        <dbReference type="Proteomes" id="UP000029590"/>
    </source>
</evidence>
<dbReference type="Proteomes" id="UP000220629">
    <property type="component" value="Unassembled WGS sequence"/>
</dbReference>
<dbReference type="Proteomes" id="UP000029590">
    <property type="component" value="Unassembled WGS sequence"/>
</dbReference>
<dbReference type="KEGG" id="bgo:BM43_3310"/>
<dbReference type="Proteomes" id="UP001059745">
    <property type="component" value="Chromosome 1"/>
</dbReference>
<dbReference type="RefSeq" id="WP_013697941.1">
    <property type="nucleotide sequence ID" value="NZ_CADEPO010000020.1"/>
</dbReference>
<evidence type="ECO:0000313" key="5">
    <source>
        <dbReference type="Proteomes" id="UP000220629"/>
    </source>
</evidence>
<name>A0A095FWW1_BURGA</name>
<reference evidence="3" key="4">
    <citation type="submission" date="2022-09" db="EMBL/GenBank/DDBJ databases">
        <title>Genomic of Burkholderia gladioli.</title>
        <authorList>
            <person name="Wu H."/>
        </authorList>
    </citation>
    <scope>NUCLEOTIDE SEQUENCE</scope>
    <source>
        <strain evidence="3">ZN-S4</strain>
    </source>
</reference>
<proteinExistence type="predicted"/>
<gene>
    <name evidence="2" type="ORF">CRM94_29595</name>
    <name evidence="1" type="ORF">DM48_5606</name>
    <name evidence="3" type="ORF">NYZ96_09070</name>
</gene>
<evidence type="ECO:0000313" key="3">
    <source>
        <dbReference type="EMBL" id="UWX71871.1"/>
    </source>
</evidence>
<reference evidence="2" key="2">
    <citation type="submission" date="2017-09" db="EMBL/GenBank/DDBJ databases">
        <title>FDA dAtabase for Regulatory Grade micrObial Sequences (FDA-ARGOS): Supporting development and validation of Infectious Disease Dx tests.</title>
        <authorList>
            <person name="Minogue T."/>
            <person name="Wolcott M."/>
            <person name="Wasieloski L."/>
            <person name="Aguilar W."/>
            <person name="Moore D."/>
            <person name="Tallon L.J."/>
            <person name="Sadzewicz L."/>
            <person name="Ott S."/>
            <person name="Zhao X."/>
            <person name="Nagaraj S."/>
            <person name="Vavikolanu K."/>
            <person name="Aluvathingal J."/>
            <person name="Nadendla S."/>
            <person name="Sichtig H."/>
        </authorList>
    </citation>
    <scope>NUCLEOTIDE SEQUENCE</scope>
    <source>
        <strain evidence="2">FDAARGOS_390</strain>
    </source>
</reference>
<reference evidence="5" key="3">
    <citation type="submission" date="2017-09" db="EMBL/GenBank/DDBJ databases">
        <title>FDA dAtabase for Regulatory Grade micrObial Sequences (FDA-ARGOS): Supporting development and validation of Infectious Disease Dx tests.</title>
        <authorList>
            <person name="Minogue T."/>
            <person name="Wolcott M."/>
            <person name="Wasieloski L."/>
            <person name="Aguilar W."/>
            <person name="Moore D."/>
            <person name="Tallon L."/>
            <person name="Sadzewicz L."/>
            <person name="Ott S."/>
            <person name="Zhao X."/>
            <person name="Nagaraj S."/>
            <person name="Vavikolanu K."/>
            <person name="Aluvathingal J."/>
            <person name="Nadendla S."/>
            <person name="Sichtig H."/>
        </authorList>
    </citation>
    <scope>NUCLEOTIDE SEQUENCE [LARGE SCALE GENOMIC DNA]</scope>
    <source>
        <strain evidence="5">FDAARGOS_390</strain>
    </source>
</reference>
<sequence>MSKANFTAFADDSTVVTIAGDALTVSNDPSRIQISGDLEIARDQEGLKRAQALLAALASIVDTLKAVPDLPAKLADEPPAPTGKIANPF</sequence>
<evidence type="ECO:0000313" key="2">
    <source>
        <dbReference type="EMBL" id="PEH38535.1"/>
    </source>
</evidence>
<protein>
    <submittedName>
        <fullName evidence="2">Uncharacterized protein</fullName>
    </submittedName>
</protein>
<accession>A0A095FWW1</accession>
<dbReference type="EMBL" id="CP104214">
    <property type="protein sequence ID" value="UWX71871.1"/>
    <property type="molecule type" value="Genomic_DNA"/>
</dbReference>
<dbReference type="OrthoDB" id="5625257at2"/>
<dbReference type="EMBL" id="JPGG01000018">
    <property type="protein sequence ID" value="KGC09612.1"/>
    <property type="molecule type" value="Genomic_DNA"/>
</dbReference>
<organism evidence="2 5">
    <name type="scientific">Burkholderia gladioli</name>
    <name type="common">Pseudomonas marginata</name>
    <name type="synonym">Phytomonas marginata</name>
    <dbReference type="NCBI Taxonomy" id="28095"/>
    <lineage>
        <taxon>Bacteria</taxon>
        <taxon>Pseudomonadati</taxon>
        <taxon>Pseudomonadota</taxon>
        <taxon>Betaproteobacteria</taxon>
        <taxon>Burkholderiales</taxon>
        <taxon>Burkholderiaceae</taxon>
        <taxon>Burkholderia</taxon>
    </lineage>
</organism>
<evidence type="ECO:0000313" key="1">
    <source>
        <dbReference type="EMBL" id="KGC09612.1"/>
    </source>
</evidence>
<dbReference type="GeneID" id="66457698"/>
<reference evidence="1 4" key="1">
    <citation type="submission" date="2014-04" db="EMBL/GenBank/DDBJ databases">
        <authorList>
            <person name="Bishop-Lilly K.A."/>
            <person name="Broomall S.M."/>
            <person name="Chain P.S."/>
            <person name="Chertkov O."/>
            <person name="Coyne S.R."/>
            <person name="Daligault H.E."/>
            <person name="Davenport K.W."/>
            <person name="Erkkila T."/>
            <person name="Frey K.G."/>
            <person name="Gibbons H.S."/>
            <person name="Gu W."/>
            <person name="Jaissle J."/>
            <person name="Johnson S.L."/>
            <person name="Koroleva G.I."/>
            <person name="Ladner J.T."/>
            <person name="Lo C.-C."/>
            <person name="Minogue T.D."/>
            <person name="Munk C."/>
            <person name="Palacios G.F."/>
            <person name="Redden C.L."/>
            <person name="Rosenzweig C.N."/>
            <person name="Scholz M.B."/>
            <person name="Teshima H."/>
            <person name="Xu Y."/>
        </authorList>
    </citation>
    <scope>NUCLEOTIDE SEQUENCE [LARGE SCALE GENOMIC DNA]</scope>
    <source>
        <strain evidence="1">Gladioli</strain>
        <strain evidence="4">gladioli</strain>
    </source>
</reference>
<dbReference type="EMBL" id="PDDY01000004">
    <property type="protein sequence ID" value="PEH38535.1"/>
    <property type="molecule type" value="Genomic_DNA"/>
</dbReference>
<dbReference type="OMA" id="MFKPYSN"/>
<dbReference type="AlphaFoldDB" id="A0A095FWW1"/>